<protein>
    <submittedName>
        <fullName evidence="1">Uncharacterized protein</fullName>
    </submittedName>
</protein>
<name>A0ABR3G6D8_9PEZI</name>
<gene>
    <name evidence="1" type="ORF">Q9L58_009708</name>
</gene>
<accession>A0ABR3G6D8</accession>
<dbReference type="EMBL" id="JBBBZM010000251">
    <property type="protein sequence ID" value="KAL0631428.1"/>
    <property type="molecule type" value="Genomic_DNA"/>
</dbReference>
<organism evidence="1 2">
    <name type="scientific">Discina gigas</name>
    <dbReference type="NCBI Taxonomy" id="1032678"/>
    <lineage>
        <taxon>Eukaryota</taxon>
        <taxon>Fungi</taxon>
        <taxon>Dikarya</taxon>
        <taxon>Ascomycota</taxon>
        <taxon>Pezizomycotina</taxon>
        <taxon>Pezizomycetes</taxon>
        <taxon>Pezizales</taxon>
        <taxon>Discinaceae</taxon>
        <taxon>Discina</taxon>
    </lineage>
</organism>
<reference evidence="1 2" key="1">
    <citation type="submission" date="2024-02" db="EMBL/GenBank/DDBJ databases">
        <title>Discinaceae phylogenomics.</title>
        <authorList>
            <person name="Dirks A.C."/>
            <person name="James T.Y."/>
        </authorList>
    </citation>
    <scope>NUCLEOTIDE SEQUENCE [LARGE SCALE GENOMIC DNA]</scope>
    <source>
        <strain evidence="1 2">ACD0624</strain>
    </source>
</reference>
<proteinExistence type="predicted"/>
<keyword evidence="2" id="KW-1185">Reference proteome</keyword>
<evidence type="ECO:0000313" key="2">
    <source>
        <dbReference type="Proteomes" id="UP001447188"/>
    </source>
</evidence>
<sequence>MDHPKGADGLGQVVGSNIMTRPSTGIKRKLIVETDGPLPEFIIDKILDTINKKVFLQKLQFLSARRSPTGNIILQTYLTTSATQEATHLMEITTTLDNMMIEVQSIRDDRKWTRFILHDMSAHICTNNTTKTCTKMIEEMIKATNLVMARSL</sequence>
<evidence type="ECO:0000313" key="1">
    <source>
        <dbReference type="EMBL" id="KAL0631428.1"/>
    </source>
</evidence>
<comment type="caution">
    <text evidence="1">The sequence shown here is derived from an EMBL/GenBank/DDBJ whole genome shotgun (WGS) entry which is preliminary data.</text>
</comment>
<dbReference type="Proteomes" id="UP001447188">
    <property type="component" value="Unassembled WGS sequence"/>
</dbReference>